<feature type="region of interest" description="Disordered" evidence="1">
    <location>
        <begin position="796"/>
        <end position="816"/>
    </location>
</feature>
<evidence type="ECO:0000313" key="2">
    <source>
        <dbReference type="EMBL" id="CEM54361.1"/>
    </source>
</evidence>
<proteinExistence type="predicted"/>
<feature type="compositionally biased region" description="Acidic residues" evidence="1">
    <location>
        <begin position="2165"/>
        <end position="2175"/>
    </location>
</feature>
<feature type="region of interest" description="Disordered" evidence="1">
    <location>
        <begin position="2155"/>
        <end position="2192"/>
    </location>
</feature>
<protein>
    <submittedName>
        <fullName evidence="2">Uncharacterized protein</fullName>
    </submittedName>
</protein>
<feature type="region of interest" description="Disordered" evidence="1">
    <location>
        <begin position="2221"/>
        <end position="2242"/>
    </location>
</feature>
<evidence type="ECO:0000256" key="1">
    <source>
        <dbReference type="SAM" id="MobiDB-lite"/>
    </source>
</evidence>
<feature type="region of interest" description="Disordered" evidence="1">
    <location>
        <begin position="516"/>
        <end position="542"/>
    </location>
</feature>
<name>A0A0G4IB31_9ALVE</name>
<feature type="compositionally biased region" description="Polar residues" evidence="1">
    <location>
        <begin position="806"/>
        <end position="816"/>
    </location>
</feature>
<feature type="compositionally biased region" description="Basic and acidic residues" evidence="1">
    <location>
        <begin position="516"/>
        <end position="527"/>
    </location>
</feature>
<dbReference type="EMBL" id="CDMZ01005780">
    <property type="protein sequence ID" value="CEM54361.1"/>
    <property type="molecule type" value="Genomic_DNA"/>
</dbReference>
<feature type="region of interest" description="Disordered" evidence="1">
    <location>
        <begin position="2351"/>
        <end position="2380"/>
    </location>
</feature>
<gene>
    <name evidence="2" type="ORF">Cvel_12716</name>
</gene>
<reference evidence="2" key="1">
    <citation type="submission" date="2014-11" db="EMBL/GenBank/DDBJ databases">
        <authorList>
            <person name="Otto D Thomas"/>
            <person name="Naeem Raeece"/>
        </authorList>
    </citation>
    <scope>NUCLEOTIDE SEQUENCE</scope>
</reference>
<dbReference type="VEuPathDB" id="CryptoDB:Cvel_12716"/>
<feature type="compositionally biased region" description="Basic and acidic residues" evidence="1">
    <location>
        <begin position="2366"/>
        <end position="2380"/>
    </location>
</feature>
<feature type="region of interest" description="Disordered" evidence="1">
    <location>
        <begin position="1899"/>
        <end position="1929"/>
    </location>
</feature>
<sequence>MANKALQKFSKKLKEHGERLSIPDSVLRLEAARKLSDISRETKGQPPEALLCRALLQAGSVAPWEGSRSLECCWHLLQLALDKVYGIEEVLNAFVVHFTAEKAAGRDLTGRGPLVRRILRCLMAELCEEKVGFLSCMLSPTALDLYPSPCKLLCCLSFRVFFLMQKKRLSAEECSALAQTFIQRAVLLETSWVSDFSEEILLFLEEEEEGDGKETANFAPLLALFWTVVEAQQVKPSALLSTPLTSLVNFVCASGPGGSPGTRSALTLVAACTAASVPLFLPGEGEGSAVRRVVGGADGLLSLVEIRLLGKGNGPAGADEKAVLCLWVLAVCASLLGKAVLQGERSGQVLPLLRRCNRLLCLVGQLMNAEGGALASLLEGKAISGDGNADAGGRLLEFLEFFRELSATAAGHLVFTFDGDRAEAKELLIFLDSLCQAVLFLFSPSSLEGEHREKEKEKDHLAVERVGGVEPAAAASASGDPVTFLCAPLLGPLLWFREALQHPSLSASVPIQQKEKLEQNKEKEGAQAEKSTATAVAGGAGTGTGTGPLDGLLHLLRAAFATVGRRVDPRGSGGASVWTLAEGAVKALGDSLKGVEGLSGSAESISKGVAGCWRSEWQPLLFLCQCTRRWAQDFPRSLSQWALLFPSKPLWAVGQSALAMALCSPKGDVRARALMCAHQAVCSCPALSLRLLPSLLFLAGERQRLGVRVVAAGEIALAASVVAAGARSKPVVAAMFRGLQALTATAEADGLSLLPPPFLRAAVLHASTKAHCSGGLPLSRLRTLGLQILTDPNSLQARPAAPAQGPSVSSAVPATAQHGQASAGNPVIFALQALRDACRAAPAEVAGDEEMMGALQKVWNGKDRRASALAVDCLCLLCSHDCMEWKPVCEQMLRKPLVASMLGALSEEGKGQELMENGGTELMQAVARFLGRFLCLSVAPSVKTRRDERCASGGETAAAEPAVPLRSLDLMNATELRAAALLGRLLLQTPDGVTSFICGLSLAEFASLVPFIVPSVTQGEFLTATEEKGKGRAKKWEEEEKAGVEEMWWAKENAAPVLLVQLLETPADSHGSWRVRGLSEMIAVIARREREDLGRRKLAAEDTQHPFIPAVVKALSVKEGTASALPSPLVALARLAVGTLRPQAMTSPAAFAAAVVGLLVECRFGTPLVRLFFVPLVVGFFRRLLARLREETGGRAGLESEVLAATAASVEAALLDPQMGQNRDAQFACLAGLAGLASVSPSLGPFVVQAAEKLESREVGRGQEVSNDSLCSTLIALASVHSVSKVPGFLDKCLEKRQGGEDMETGGQFGSGSLEQFRLLCLSAEVEANWSVTGERVLTELNQRFFADREGGKASKRWGVAGGLARSVAILGRVNPSQETMGRLRGLAGRCEENLRLKIEGKGTLSEDGDCEWEELVVLAAAIPALFCAESVSLPRVASVLSLAASVLETAPPPPESLTWAAVAAFLLAVAPAARRLATSGSEQEEGGDELCAAFERVGSCLEACVLDADVPSAARPVKFVCIATIAGIPGLLLPEVAGQWREAEGEGGGSSEGSGKGEEGGKGPAEGGAWVRRFGRDICSREGLNVLMGGLISGFGSGAVNMPRAGLTVGLSAQTEVSGLIAAGLVLKHMREGTRRAQLDALKRQTLLHSLLSFLLNCGKHRPVYSSSLMRTRLSEEQKEEGDEDETTKRLLQCRAGSRGPPMPLSAASLSFAVRSFQLPSPHTAAALEALSRVDPLPPLGLRSAVLPCLLAMEDEAVWTAGLRFAVAHGSRDPALAEVLPDMAGRVWTRGVRGRWRSRGLLIRHLPRLLHLLPPRTATDALLFGAQSLPPFSQDALQWASFLEALTAAVPFEEGKEKEKGKEGAAHKEAVAVVERSVIPVAVTLLRRLHLEEQSILGNEGGGLETGGERERENPASPRSPRVRKRQSAGGVSAVSVVDQGPVASSFLVHVSAARLFCRLGGVWKSLSSSSKETLSTALTEGSPYVAALSFLALRAERGGELKGDPAPWGAAVAHAGGGEETVRAAVRSFRDRALVAPAASPREASGNGGGGRERLKAEFSPSFLLTLTALSLSAAEIGSSDQVRVLHTLALARPSRVGGGGGNFKSAGQRHSDMGTSAVRLLALLVSLCLHWLGLSSFLPAFQQSTHNSAWVSAHTHTGGVGEGEENPPEEFCEASAEKAEQPPGFSSVSLTQRPFPPHPAWTFFLSCAFDAGGSSSSQQLAGLLHGKPGPASQGTPTPAALPLGVAHTSEELGSFPAVFTDYPSAAPPSLVCPPLPALSSEAFLSNSRMRSEREKGGGGHREVDAGGDIPVFACHHLSGDDEAFVFEEHVRKTEVSLGVAPAVQASAVLPGGGAPGGHQDPPGGRDSEEARGRRAKEDVCARRMPPVFLAALAAEGFPEAAMAVDGGYERGAQWAGSVEGLEFSAWLLWVHGYVIRALKQKLKREQYAGGPASVGGGGAHPAAGPSGSRRVSEKNVGAMAESRSGDTDFGPDAALWVQVDEAVAEGVSELSRLLARPGG</sequence>
<organism evidence="2">
    <name type="scientific">Chromera velia CCMP2878</name>
    <dbReference type="NCBI Taxonomy" id="1169474"/>
    <lineage>
        <taxon>Eukaryota</taxon>
        <taxon>Sar</taxon>
        <taxon>Alveolata</taxon>
        <taxon>Colpodellida</taxon>
        <taxon>Chromeraceae</taxon>
        <taxon>Chromera</taxon>
    </lineage>
</organism>
<feature type="region of interest" description="Disordered" evidence="1">
    <location>
        <begin position="2453"/>
        <end position="2493"/>
    </location>
</feature>
<feature type="region of interest" description="Disordered" evidence="1">
    <location>
        <begin position="1543"/>
        <end position="1569"/>
    </location>
</feature>
<accession>A0A0G4IB31</accession>